<sequence>MRRLGLFALVLFFLATCGREIPQQEVVVYTSTDQVFSEPVLKRFEERSGIKVHMVFDTEETKSTGLLNRLLAEKAHPRCDVFWSNDPLRVEILKQKGVLAPYRSPQAAHIPDEFKDPEGYWTGFSGRIRVFLVNKKLLSPEQYPKGLSDMLDPRFRGAFALANPLFGTTSFHVAALFVAWGDAKARAFLEGLKKNGLKLASSNGEVARWVALGKVKFGLVDNDDAFSMIEEGAPVAMVIPDQEGQGTLFIPNAVALIKGAPHPQAGRKLIDFLLSPEAEEMLARATCRQIPLNPEVPPPPELPPLSKMRLMKVDYAEVAKKMEEILPYLRAWVARR</sequence>
<reference evidence="2" key="1">
    <citation type="journal article" date="2020" name="mSystems">
        <title>Genome- and Community-Level Interaction Insights into Carbon Utilization and Element Cycling Functions of Hydrothermarchaeota in Hydrothermal Sediment.</title>
        <authorList>
            <person name="Zhou Z."/>
            <person name="Liu Y."/>
            <person name="Xu W."/>
            <person name="Pan J."/>
            <person name="Luo Z.H."/>
            <person name="Li M."/>
        </authorList>
    </citation>
    <scope>NUCLEOTIDE SEQUENCE [LARGE SCALE GENOMIC DNA]</scope>
    <source>
        <strain evidence="2">HyVt-533</strain>
    </source>
</reference>
<dbReference type="SUPFAM" id="SSF53850">
    <property type="entry name" value="Periplasmic binding protein-like II"/>
    <property type="match status" value="1"/>
</dbReference>
<name>A0A7V5U2W9_9BACT</name>
<evidence type="ECO:0000313" key="2">
    <source>
        <dbReference type="EMBL" id="HHI97381.1"/>
    </source>
</evidence>
<dbReference type="EMBL" id="DROK01000171">
    <property type="protein sequence ID" value="HHI97381.1"/>
    <property type="molecule type" value="Genomic_DNA"/>
</dbReference>
<organism evidence="2">
    <name type="scientific">Thermodesulfatator atlanticus</name>
    <dbReference type="NCBI Taxonomy" id="501497"/>
    <lineage>
        <taxon>Bacteria</taxon>
        <taxon>Pseudomonadati</taxon>
        <taxon>Thermodesulfobacteriota</taxon>
        <taxon>Thermodesulfobacteria</taxon>
        <taxon>Thermodesulfobacteriales</taxon>
        <taxon>Thermodesulfatatoraceae</taxon>
        <taxon>Thermodesulfatator</taxon>
    </lineage>
</organism>
<gene>
    <name evidence="2" type="ORF">ENJ96_05975</name>
</gene>
<keyword evidence="1" id="KW-0732">Signal</keyword>
<dbReference type="Gene3D" id="3.40.190.10">
    <property type="entry name" value="Periplasmic binding protein-like II"/>
    <property type="match status" value="2"/>
</dbReference>
<dbReference type="PANTHER" id="PTHR30006:SF24">
    <property type="entry name" value="SLL0237 PROTEIN"/>
    <property type="match status" value="1"/>
</dbReference>
<dbReference type="AlphaFoldDB" id="A0A7V5U2W9"/>
<evidence type="ECO:0000256" key="1">
    <source>
        <dbReference type="ARBA" id="ARBA00022729"/>
    </source>
</evidence>
<comment type="caution">
    <text evidence="2">The sequence shown here is derived from an EMBL/GenBank/DDBJ whole genome shotgun (WGS) entry which is preliminary data.</text>
</comment>
<accession>A0A7V5U2W9</accession>
<dbReference type="Proteomes" id="UP000886101">
    <property type="component" value="Unassembled WGS sequence"/>
</dbReference>
<dbReference type="PANTHER" id="PTHR30006">
    <property type="entry name" value="THIAMINE-BINDING PERIPLASMIC PROTEIN-RELATED"/>
    <property type="match status" value="1"/>
</dbReference>
<dbReference type="CDD" id="cd13518">
    <property type="entry name" value="PBP2_Fe3_thiamine_like"/>
    <property type="match status" value="1"/>
</dbReference>
<dbReference type="InterPro" id="IPR026045">
    <property type="entry name" value="Ferric-bd"/>
</dbReference>
<proteinExistence type="predicted"/>
<dbReference type="PIRSF" id="PIRSF002825">
    <property type="entry name" value="CfbpA"/>
    <property type="match status" value="1"/>
</dbReference>
<dbReference type="Pfam" id="PF13343">
    <property type="entry name" value="SBP_bac_6"/>
    <property type="match status" value="1"/>
</dbReference>
<protein>
    <submittedName>
        <fullName evidence="2">Extracellular solute-binding protein</fullName>
    </submittedName>
</protein>